<dbReference type="InterPro" id="IPR033985">
    <property type="entry name" value="SusD-like_N"/>
</dbReference>
<evidence type="ECO:0000256" key="1">
    <source>
        <dbReference type="ARBA" id="ARBA00004442"/>
    </source>
</evidence>
<dbReference type="EMBL" id="FNGS01000001">
    <property type="protein sequence ID" value="SDL11600.1"/>
    <property type="molecule type" value="Genomic_DNA"/>
</dbReference>
<dbReference type="OrthoDB" id="636214at2"/>
<dbReference type="PROSITE" id="PS51257">
    <property type="entry name" value="PROKAR_LIPOPROTEIN"/>
    <property type="match status" value="1"/>
</dbReference>
<dbReference type="STRING" id="563176.SAMN04488090_0028"/>
<protein>
    <submittedName>
        <fullName evidence="8">Starch-binding associating with outer membrane</fullName>
    </submittedName>
</protein>
<sequence>MKKILPILALLAVGTSCTTLDETPKSFVSEEQFFQTQADAVAAVNAIYYCLNYSGQTPYNVLFSTGMDMMSDDVQPGPGATNADVRSQAILSHSSTGLRIYQIWQQHYTAINRANIAVDRIPSVAFDETLKKRLILEAKFLRGLFYFNLVRLYGDVPLVLHQTKSLNPEDIYVARTSTDEVYKQIVSDLTEAEGLPTSYSATDVGRATAGAAKSLLAKVYLTRSDWDNAAKKAEEVINGPYGYDLFANYADVFNVATKNGKEHIFSAQFKGNTNSHGNSQALREAPTGITGVNGNYAEQPGNGVYQLFSGKDKRRDVTFITSITSPTTGKTTVIDPHFHKYWDNSVPGNLTESSANVPILRFSDVLLMHAEALNEKSGPTTDAYKSYNRVRVRAGLDALSGLSKEQFRDSVYLDRRKELVFEYSRWFDLIRTKRMVSALQKIGKTNASEKHYLYPIPQYEIDNNPKMKQNPGW</sequence>
<dbReference type="InterPro" id="IPR011990">
    <property type="entry name" value="TPR-like_helical_dom_sf"/>
</dbReference>
<keyword evidence="5" id="KW-0998">Cell outer membrane</keyword>
<dbReference type="Pfam" id="PF07980">
    <property type="entry name" value="SusD_RagB"/>
    <property type="match status" value="1"/>
</dbReference>
<feature type="domain" description="RagB/SusD" evidence="6">
    <location>
        <begin position="330"/>
        <end position="473"/>
    </location>
</feature>
<dbReference type="Proteomes" id="UP000198901">
    <property type="component" value="Unassembled WGS sequence"/>
</dbReference>
<comment type="similarity">
    <text evidence="2">Belongs to the SusD family.</text>
</comment>
<dbReference type="GO" id="GO:0009279">
    <property type="term" value="C:cell outer membrane"/>
    <property type="evidence" value="ECO:0007669"/>
    <property type="project" value="UniProtKB-SubCell"/>
</dbReference>
<name>A0A1G9HF32_9BACT</name>
<accession>A0A1G9HF32</accession>
<comment type="subcellular location">
    <subcellularLocation>
        <location evidence="1">Cell outer membrane</location>
    </subcellularLocation>
</comment>
<dbReference type="AlphaFoldDB" id="A0A1G9HF32"/>
<evidence type="ECO:0000256" key="5">
    <source>
        <dbReference type="ARBA" id="ARBA00023237"/>
    </source>
</evidence>
<organism evidence="8 9">
    <name type="scientific">Siphonobacter aquaeclarae</name>
    <dbReference type="NCBI Taxonomy" id="563176"/>
    <lineage>
        <taxon>Bacteria</taxon>
        <taxon>Pseudomonadati</taxon>
        <taxon>Bacteroidota</taxon>
        <taxon>Cytophagia</taxon>
        <taxon>Cytophagales</taxon>
        <taxon>Cytophagaceae</taxon>
        <taxon>Siphonobacter</taxon>
    </lineage>
</organism>
<reference evidence="8 9" key="1">
    <citation type="submission" date="2016-10" db="EMBL/GenBank/DDBJ databases">
        <authorList>
            <person name="de Groot N.N."/>
        </authorList>
    </citation>
    <scope>NUCLEOTIDE SEQUENCE [LARGE SCALE GENOMIC DNA]</scope>
    <source>
        <strain evidence="8 9">DSM 21668</strain>
    </source>
</reference>
<dbReference type="Gene3D" id="1.25.40.390">
    <property type="match status" value="1"/>
</dbReference>
<dbReference type="InterPro" id="IPR012944">
    <property type="entry name" value="SusD_RagB_dom"/>
</dbReference>
<gene>
    <name evidence="8" type="ORF">SAMN04488090_0028</name>
</gene>
<evidence type="ECO:0000256" key="2">
    <source>
        <dbReference type="ARBA" id="ARBA00006275"/>
    </source>
</evidence>
<dbReference type="CDD" id="cd08977">
    <property type="entry name" value="SusD"/>
    <property type="match status" value="1"/>
</dbReference>
<evidence type="ECO:0000313" key="8">
    <source>
        <dbReference type="EMBL" id="SDL11600.1"/>
    </source>
</evidence>
<keyword evidence="3" id="KW-0732">Signal</keyword>
<evidence type="ECO:0000259" key="7">
    <source>
        <dbReference type="Pfam" id="PF14322"/>
    </source>
</evidence>
<dbReference type="RefSeq" id="WP_093196320.1">
    <property type="nucleotide sequence ID" value="NZ_FNGS01000001.1"/>
</dbReference>
<proteinExistence type="inferred from homology"/>
<evidence type="ECO:0000259" key="6">
    <source>
        <dbReference type="Pfam" id="PF07980"/>
    </source>
</evidence>
<evidence type="ECO:0000256" key="4">
    <source>
        <dbReference type="ARBA" id="ARBA00023136"/>
    </source>
</evidence>
<keyword evidence="9" id="KW-1185">Reference proteome</keyword>
<dbReference type="Pfam" id="PF14322">
    <property type="entry name" value="SusD-like_3"/>
    <property type="match status" value="1"/>
</dbReference>
<dbReference type="SUPFAM" id="SSF48452">
    <property type="entry name" value="TPR-like"/>
    <property type="match status" value="1"/>
</dbReference>
<keyword evidence="4" id="KW-0472">Membrane</keyword>
<evidence type="ECO:0000256" key="3">
    <source>
        <dbReference type="ARBA" id="ARBA00022729"/>
    </source>
</evidence>
<feature type="domain" description="SusD-like N-terminal" evidence="7">
    <location>
        <begin position="38"/>
        <end position="221"/>
    </location>
</feature>
<evidence type="ECO:0000313" key="9">
    <source>
        <dbReference type="Proteomes" id="UP000198901"/>
    </source>
</evidence>